<keyword evidence="3" id="KW-0325">Glycoprotein</keyword>
<sequence length="591" mass="66132">MIYQDFINVLLVFIIQIVFTLQFNGYSNRNEPATAAMLSSAFEQAGLTFQDLNPTISENLETSYISNNHSPNLHHLLHQSSQSSLTKSPPKSSLFWRLRYPFRSLKETNRALFGRSQSHSTPPLQPNTNVGYHNILTIPKPVKYDNDDEPGYNGILGHYRRPRLSFPAVYGIQSADHDVKSSNSKKLPQLSQQSSIHRPQTHQPPLLSSASSPPTSPLSTTDSSKSQITQEFVRKEKSPAVSIENEYGLNKFDGQLFTEKYNDDKHDKFKSIRYDYSGFKPMGPASSSQLLSSTHPNSINSYEMAPSNGTGDYGKGSNSRDPKYYSLLDKNTNGIDGDIDDLDDEMSENSMETFSSRLSLFHPEKVEPDNKIILPINPTDLLRLVSEETRTKGKPIECANKDLGWCDLGDQYPTEFVESIIRRCQRSVDRMYVEVPANLQDYTDYKPFKPVTSSNKTGEAVNEDSVSTTIQPDSSKEWSIDSDHWTKSAPSHSNILCDSEKKFIRPIIAQDINGSWYLIAQTNLYHQQVPVQICSAPGLSCNGKCSSSSSSTSKSRCVQKKGMSNDEALSIPVKLHLSTNIKQQLNVLLSG</sequence>
<evidence type="ECO:0000313" key="7">
    <source>
        <dbReference type="EnsemblMetazoa" id="tetur09g01060.1"/>
    </source>
</evidence>
<accession>T1KCY8</accession>
<dbReference type="EnsemblMetazoa" id="tetur09g01060.1">
    <property type="protein sequence ID" value="tetur09g01060.1"/>
    <property type="gene ID" value="tetur09g01060"/>
</dbReference>
<feature type="region of interest" description="Disordered" evidence="4">
    <location>
        <begin position="453"/>
        <end position="481"/>
    </location>
</feature>
<dbReference type="Gene3D" id="2.10.90.10">
    <property type="entry name" value="Cystine-knot cytokines"/>
    <property type="match status" value="1"/>
</dbReference>
<keyword evidence="2" id="KW-1015">Disulfide bond</keyword>
<evidence type="ECO:0000313" key="8">
    <source>
        <dbReference type="Proteomes" id="UP000015104"/>
    </source>
</evidence>
<feature type="domain" description="Spaetzle" evidence="6">
    <location>
        <begin position="496"/>
        <end position="561"/>
    </location>
</feature>
<organism evidence="7 8">
    <name type="scientific">Tetranychus urticae</name>
    <name type="common">Two-spotted spider mite</name>
    <dbReference type="NCBI Taxonomy" id="32264"/>
    <lineage>
        <taxon>Eukaryota</taxon>
        <taxon>Metazoa</taxon>
        <taxon>Ecdysozoa</taxon>
        <taxon>Arthropoda</taxon>
        <taxon>Chelicerata</taxon>
        <taxon>Arachnida</taxon>
        <taxon>Acari</taxon>
        <taxon>Acariformes</taxon>
        <taxon>Trombidiformes</taxon>
        <taxon>Prostigmata</taxon>
        <taxon>Eleutherengona</taxon>
        <taxon>Raphignathae</taxon>
        <taxon>Tetranychoidea</taxon>
        <taxon>Tetranychidae</taxon>
        <taxon>Tetranychus</taxon>
    </lineage>
</organism>
<dbReference type="GO" id="GO:0045087">
    <property type="term" value="P:innate immune response"/>
    <property type="evidence" value="ECO:0007669"/>
    <property type="project" value="TreeGrafter"/>
</dbReference>
<dbReference type="InterPro" id="IPR052444">
    <property type="entry name" value="Spz/Toll_ligand-like"/>
</dbReference>
<evidence type="ECO:0000256" key="5">
    <source>
        <dbReference type="SAM" id="Phobius"/>
    </source>
</evidence>
<dbReference type="InterPro" id="IPR032104">
    <property type="entry name" value="Spaetzle"/>
</dbReference>
<dbReference type="GO" id="GO:0005615">
    <property type="term" value="C:extracellular space"/>
    <property type="evidence" value="ECO:0007669"/>
    <property type="project" value="UniProtKB-ARBA"/>
</dbReference>
<feature type="compositionally biased region" description="Polar residues" evidence="4">
    <location>
        <begin position="464"/>
        <end position="473"/>
    </location>
</feature>
<dbReference type="EMBL" id="CAEY01002005">
    <property type="status" value="NOT_ANNOTATED_CDS"/>
    <property type="molecule type" value="Genomic_DNA"/>
</dbReference>
<dbReference type="Proteomes" id="UP000015104">
    <property type="component" value="Unassembled WGS sequence"/>
</dbReference>
<dbReference type="AlphaFoldDB" id="T1KCY8"/>
<dbReference type="GO" id="GO:0021556">
    <property type="term" value="P:central nervous system formation"/>
    <property type="evidence" value="ECO:0007669"/>
    <property type="project" value="TreeGrafter"/>
</dbReference>
<evidence type="ECO:0000256" key="1">
    <source>
        <dbReference type="ARBA" id="ARBA00022729"/>
    </source>
</evidence>
<keyword evidence="8" id="KW-1185">Reference proteome</keyword>
<feature type="compositionally biased region" description="Low complexity" evidence="4">
    <location>
        <begin position="204"/>
        <end position="226"/>
    </location>
</feature>
<dbReference type="GO" id="GO:0005121">
    <property type="term" value="F:Toll binding"/>
    <property type="evidence" value="ECO:0007669"/>
    <property type="project" value="TreeGrafter"/>
</dbReference>
<reference evidence="8" key="1">
    <citation type="submission" date="2011-08" db="EMBL/GenBank/DDBJ databases">
        <authorList>
            <person name="Rombauts S."/>
        </authorList>
    </citation>
    <scope>NUCLEOTIDE SEQUENCE</scope>
    <source>
        <strain evidence="8">London</strain>
    </source>
</reference>
<keyword evidence="5" id="KW-0472">Membrane</keyword>
<keyword evidence="5" id="KW-0812">Transmembrane</keyword>
<keyword evidence="5" id="KW-1133">Transmembrane helix</keyword>
<feature type="region of interest" description="Disordered" evidence="4">
    <location>
        <begin position="177"/>
        <end position="240"/>
    </location>
</feature>
<feature type="transmembrane region" description="Helical" evidence="5">
    <location>
        <begin position="6"/>
        <end position="23"/>
    </location>
</feature>
<feature type="compositionally biased region" description="Low complexity" evidence="4">
    <location>
        <begin position="181"/>
        <end position="195"/>
    </location>
</feature>
<proteinExistence type="predicted"/>
<evidence type="ECO:0000259" key="6">
    <source>
        <dbReference type="Pfam" id="PF16077"/>
    </source>
</evidence>
<dbReference type="Pfam" id="PF16077">
    <property type="entry name" value="Spaetzle"/>
    <property type="match status" value="1"/>
</dbReference>
<name>T1KCY8_TETUR</name>
<dbReference type="PANTHER" id="PTHR23199:SF12">
    <property type="entry name" value="NEUROTROPHIN 1-RELATED"/>
    <property type="match status" value="1"/>
</dbReference>
<dbReference type="STRING" id="32264.T1KCY8"/>
<keyword evidence="1" id="KW-0732">Signal</keyword>
<evidence type="ECO:0000256" key="3">
    <source>
        <dbReference type="ARBA" id="ARBA00023180"/>
    </source>
</evidence>
<protein>
    <recommendedName>
        <fullName evidence="6">Spaetzle domain-containing protein</fullName>
    </recommendedName>
</protein>
<dbReference type="HOGENOM" id="CLU_461798_0_0_1"/>
<evidence type="ECO:0000256" key="2">
    <source>
        <dbReference type="ARBA" id="ARBA00023157"/>
    </source>
</evidence>
<reference evidence="7" key="2">
    <citation type="submission" date="2015-06" db="UniProtKB">
        <authorList>
            <consortium name="EnsemblMetazoa"/>
        </authorList>
    </citation>
    <scope>IDENTIFICATION</scope>
</reference>
<dbReference type="GO" id="GO:0008083">
    <property type="term" value="F:growth factor activity"/>
    <property type="evidence" value="ECO:0007669"/>
    <property type="project" value="TreeGrafter"/>
</dbReference>
<dbReference type="InterPro" id="IPR029034">
    <property type="entry name" value="Cystine-knot_cytokine"/>
</dbReference>
<evidence type="ECO:0000256" key="4">
    <source>
        <dbReference type="SAM" id="MobiDB-lite"/>
    </source>
</evidence>
<dbReference type="SUPFAM" id="SSF57501">
    <property type="entry name" value="Cystine-knot cytokines"/>
    <property type="match status" value="1"/>
</dbReference>
<dbReference type="PANTHER" id="PTHR23199">
    <property type="entry name" value="NEUROTROPHIN 1-RELATED"/>
    <property type="match status" value="1"/>
</dbReference>